<feature type="transmembrane region" description="Helical" evidence="6">
    <location>
        <begin position="231"/>
        <end position="251"/>
    </location>
</feature>
<comment type="subcellular location">
    <subcellularLocation>
        <location evidence="1">Cell membrane</location>
        <topology evidence="1">Multi-pass membrane protein</topology>
    </subcellularLocation>
</comment>
<dbReference type="Pfam" id="PF02687">
    <property type="entry name" value="FtsX"/>
    <property type="match status" value="1"/>
</dbReference>
<dbReference type="PANTHER" id="PTHR30287">
    <property type="entry name" value="MEMBRANE COMPONENT OF PREDICTED ABC SUPERFAMILY METABOLITE UPTAKE TRANSPORTER"/>
    <property type="match status" value="1"/>
</dbReference>
<proteinExistence type="predicted"/>
<dbReference type="Proteomes" id="UP001157091">
    <property type="component" value="Unassembled WGS sequence"/>
</dbReference>
<keyword evidence="4 6" id="KW-1133">Transmembrane helix</keyword>
<evidence type="ECO:0000256" key="5">
    <source>
        <dbReference type="ARBA" id="ARBA00023136"/>
    </source>
</evidence>
<protein>
    <recommendedName>
        <fullName evidence="7">ABC3 transporter permease C-terminal domain-containing protein</fullName>
    </recommendedName>
</protein>
<gene>
    <name evidence="8" type="ORF">GCM10025864_30880</name>
</gene>
<feature type="domain" description="ABC3 transporter permease C-terminal" evidence="7">
    <location>
        <begin position="149"/>
        <end position="261"/>
    </location>
</feature>
<evidence type="ECO:0000256" key="2">
    <source>
        <dbReference type="ARBA" id="ARBA00022475"/>
    </source>
</evidence>
<evidence type="ECO:0000313" key="8">
    <source>
        <dbReference type="EMBL" id="GMA25329.1"/>
    </source>
</evidence>
<name>A0ABQ6I3J4_9MICO</name>
<evidence type="ECO:0000313" key="9">
    <source>
        <dbReference type="Proteomes" id="UP001157091"/>
    </source>
</evidence>
<dbReference type="RefSeq" id="WP_284293967.1">
    <property type="nucleotide sequence ID" value="NZ_BSUK01000001.1"/>
</dbReference>
<reference evidence="9" key="1">
    <citation type="journal article" date="2019" name="Int. J. Syst. Evol. Microbiol.">
        <title>The Global Catalogue of Microorganisms (GCM) 10K type strain sequencing project: providing services to taxonomists for standard genome sequencing and annotation.</title>
        <authorList>
            <consortium name="The Broad Institute Genomics Platform"/>
            <consortium name="The Broad Institute Genome Sequencing Center for Infectious Disease"/>
            <person name="Wu L."/>
            <person name="Ma J."/>
        </authorList>
    </citation>
    <scope>NUCLEOTIDE SEQUENCE [LARGE SCALE GENOMIC DNA]</scope>
    <source>
        <strain evidence="9">NBRC 106348</strain>
    </source>
</reference>
<keyword evidence="2" id="KW-1003">Cell membrane</keyword>
<dbReference type="InterPro" id="IPR003838">
    <property type="entry name" value="ABC3_permease_C"/>
</dbReference>
<accession>A0ABQ6I3J4</accession>
<keyword evidence="3 6" id="KW-0812">Transmembrane</keyword>
<comment type="caution">
    <text evidence="8">The sequence shown here is derived from an EMBL/GenBank/DDBJ whole genome shotgun (WGS) entry which is preliminary data.</text>
</comment>
<feature type="transmembrane region" description="Helical" evidence="6">
    <location>
        <begin position="192"/>
        <end position="219"/>
    </location>
</feature>
<feature type="transmembrane region" description="Helical" evidence="6">
    <location>
        <begin position="303"/>
        <end position="332"/>
    </location>
</feature>
<dbReference type="EMBL" id="BSUK01000001">
    <property type="protein sequence ID" value="GMA25329.1"/>
    <property type="molecule type" value="Genomic_DNA"/>
</dbReference>
<feature type="transmembrane region" description="Helical" evidence="6">
    <location>
        <begin position="141"/>
        <end position="164"/>
    </location>
</feature>
<dbReference type="InterPro" id="IPR038766">
    <property type="entry name" value="Membrane_comp_ABC_pdt"/>
</dbReference>
<dbReference type="PANTHER" id="PTHR30287:SF2">
    <property type="entry name" value="BLL1001 PROTEIN"/>
    <property type="match status" value="1"/>
</dbReference>
<evidence type="ECO:0000256" key="6">
    <source>
        <dbReference type="SAM" id="Phobius"/>
    </source>
</evidence>
<keyword evidence="5 6" id="KW-0472">Membrane</keyword>
<sequence>MTVALPQAGTGSIAVYDGSGSFLDVSPAAASPAGTYRVGALLEPRADESSVVFGPDGPLVAPASYAAWGESDVTAFGTSTGPAVAWLAVGPTPVTWSDVRAVNTLGATVLSRQVVLHPSAEAKAAETAFSYDGGTSVSTDVAAVVGGAVALGLLQAILMIGPAFQVGARRASRDLALLAAAGADARTIRRTVLAGGLVVGATTSAAAATVGTLAAAVSLRSWTSAQVAIPWPWLFAFSAVGTFIAVAAAWLPARRASRLDPVLVLAGRRADPAPRRWPAVVGGALAAAGTVTALVGATTNQGVLVLVAGIMLAEVGLVLAAGSIVGGLSRLAGSLRGTPRLALRDAARHRARTAPAVAAVLAACAAATAGLVFAGSQAQHDRLSYVPDAATGTFLVGALGDPAHGLTDAEIATITGRVDDAGVTRGNLVAVTSVLGSAANSTPVWVAPQDRGTPDGTGVVTASAVGIASPASTAVGTVVDDGSSLERLRLLGVPEPDKAAAALRAGRVVVSADDLGVDGTAALIAEDSTGAIDGHTVRVPAVAVGGPIDPPTNLPVLPPSIAKDLGLRVRTSALVAKVRSGAWNHAVRTTLDDALIAALPLARRKPG</sequence>
<evidence type="ECO:0000259" key="7">
    <source>
        <dbReference type="Pfam" id="PF02687"/>
    </source>
</evidence>
<evidence type="ECO:0000256" key="3">
    <source>
        <dbReference type="ARBA" id="ARBA00022692"/>
    </source>
</evidence>
<evidence type="ECO:0000256" key="1">
    <source>
        <dbReference type="ARBA" id="ARBA00004651"/>
    </source>
</evidence>
<evidence type="ECO:0000256" key="4">
    <source>
        <dbReference type="ARBA" id="ARBA00022989"/>
    </source>
</evidence>
<feature type="transmembrane region" description="Helical" evidence="6">
    <location>
        <begin position="277"/>
        <end position="297"/>
    </location>
</feature>
<feature type="transmembrane region" description="Helical" evidence="6">
    <location>
        <begin position="353"/>
        <end position="374"/>
    </location>
</feature>
<organism evidence="8 9">
    <name type="scientific">Luteimicrobium album</name>
    <dbReference type="NCBI Taxonomy" id="1054550"/>
    <lineage>
        <taxon>Bacteria</taxon>
        <taxon>Bacillati</taxon>
        <taxon>Actinomycetota</taxon>
        <taxon>Actinomycetes</taxon>
        <taxon>Micrococcales</taxon>
        <taxon>Luteimicrobium</taxon>
    </lineage>
</organism>
<keyword evidence="9" id="KW-1185">Reference proteome</keyword>